<dbReference type="Gene3D" id="1.10.390.10">
    <property type="entry name" value="Neutral Protease Domain 2"/>
    <property type="match status" value="1"/>
</dbReference>
<comment type="caution">
    <text evidence="5">The sequence shown here is derived from an EMBL/GenBank/DDBJ whole genome shotgun (WGS) entry which is preliminary data.</text>
</comment>
<feature type="transmembrane region" description="Helical" evidence="3">
    <location>
        <begin position="218"/>
        <end position="235"/>
    </location>
</feature>
<keyword evidence="3" id="KW-1133">Transmembrane helix</keyword>
<sequence length="743" mass="83875">MKFFSYLRVELNRIFHSKIVCLIMILTMLCPMAGYKLYNDGMVDGTLCGQFIGNPSIAGAVGGGILFAILTLLEFNRVHKYETEVLINSIVSPLILNLVRLLTIGIAATVTVSITSVLYYPYTVIKMGNVFDGYTYSNSFFLLILPSVLLSILAASAFYQIFYRVDLSMAAFILLMLPSLIRNLPIGNILHWIKPSVPALSDYFSNTQVFRLMRHNRLFWFLIFGGLWLIGLLCVRSHGKRIFGSILHNSRKIYIPLMAIVLIGGGCYAFINQPNVFLISKEEFIKALNSDSPDSFDKVNKELQLLKGNLKISFDGSKGSLSAKAVYSLQNLSSSKQECRFTINPGCNIHQIIVNDKKVTFKKIDNIRNNIIFNVPEEKNIKIAIEYEGRPKIIYFLSDFILSTTISNKYIDLNSDFIPNIKVANSKNNSELTCQLIMPAGLIPVVDPSQEDESGEAIANLTGDTTKLLSQDGDKKTWLVHLKGTRLSLMAGDYVMKQLSNEEMPINFYYSSKHKDTMKNMSAEKVMKDTIDYCISHYGKLNNVVKNSPLKIVEKTALFPGGLALPNYSTIGEFCFNDENLSDKSKGASAAETLAHELAHQWWGVHTVGSGGNNRNWSAEGLAVYTTYRVAKKTYGEEYAKKNYVDIWKARVKENNNNFYTRHPEYLNILPQRYVRDIDDDDRALRLYSKLPLQILKASKLVGGEDKMDEILAELYKNKSKTQITWQDFLDACELKGEELNLE</sequence>
<dbReference type="SUPFAM" id="SSF55486">
    <property type="entry name" value="Metalloproteases ('zincins'), catalytic domain"/>
    <property type="match status" value="1"/>
</dbReference>
<dbReference type="Proteomes" id="UP000290921">
    <property type="component" value="Unassembled WGS sequence"/>
</dbReference>
<evidence type="ECO:0000256" key="3">
    <source>
        <dbReference type="SAM" id="Phobius"/>
    </source>
</evidence>
<feature type="binding site" evidence="2">
    <location>
        <position position="596"/>
    </location>
    <ligand>
        <name>Zn(2+)</name>
        <dbReference type="ChEBI" id="CHEBI:29105"/>
        <note>catalytic</note>
    </ligand>
</feature>
<evidence type="ECO:0000313" key="6">
    <source>
        <dbReference type="Proteomes" id="UP000290921"/>
    </source>
</evidence>
<keyword evidence="3" id="KW-0472">Membrane</keyword>
<feature type="transmembrane region" description="Helical" evidence="3">
    <location>
        <begin position="171"/>
        <end position="193"/>
    </location>
</feature>
<dbReference type="InterPro" id="IPR014782">
    <property type="entry name" value="Peptidase_M1_dom"/>
</dbReference>
<evidence type="ECO:0000313" key="5">
    <source>
        <dbReference type="EMBL" id="RXI49265.1"/>
    </source>
</evidence>
<dbReference type="AlphaFoldDB" id="A0A4Q0VD12"/>
<feature type="transmembrane region" description="Helical" evidence="3">
    <location>
        <begin position="20"/>
        <end position="38"/>
    </location>
</feature>
<organism evidence="5 6">
    <name type="scientific">Clostridium tetani</name>
    <dbReference type="NCBI Taxonomy" id="1513"/>
    <lineage>
        <taxon>Bacteria</taxon>
        <taxon>Bacillati</taxon>
        <taxon>Bacillota</taxon>
        <taxon>Clostridia</taxon>
        <taxon>Eubacteriales</taxon>
        <taxon>Clostridiaceae</taxon>
        <taxon>Clostridium</taxon>
    </lineage>
</organism>
<feature type="binding site" evidence="2">
    <location>
        <position position="620"/>
    </location>
    <ligand>
        <name>Zn(2+)</name>
        <dbReference type="ChEBI" id="CHEBI:29105"/>
        <note>catalytic</note>
    </ligand>
</feature>
<dbReference type="PANTHER" id="PTHR45726:SF3">
    <property type="entry name" value="LEUKOTRIENE A-4 HYDROLASE"/>
    <property type="match status" value="1"/>
</dbReference>
<proteinExistence type="predicted"/>
<feature type="transmembrane region" description="Helical" evidence="3">
    <location>
        <begin position="140"/>
        <end position="159"/>
    </location>
</feature>
<dbReference type="Pfam" id="PF01433">
    <property type="entry name" value="Peptidase_M1"/>
    <property type="match status" value="1"/>
</dbReference>
<feature type="binding site" evidence="2">
    <location>
        <position position="600"/>
    </location>
    <ligand>
        <name>Zn(2+)</name>
        <dbReference type="ChEBI" id="CHEBI:29105"/>
        <note>catalytic</note>
    </ligand>
</feature>
<keyword evidence="2" id="KW-0479">Metal-binding</keyword>
<feature type="domain" description="Peptidase M1 membrane alanine aminopeptidase" evidence="4">
    <location>
        <begin position="577"/>
        <end position="734"/>
    </location>
</feature>
<feature type="transmembrane region" description="Helical" evidence="3">
    <location>
        <begin position="94"/>
        <end position="120"/>
    </location>
</feature>
<evidence type="ECO:0000256" key="1">
    <source>
        <dbReference type="PIRSR" id="PIRSR634015-1"/>
    </source>
</evidence>
<dbReference type="GO" id="GO:0008270">
    <property type="term" value="F:zinc ion binding"/>
    <property type="evidence" value="ECO:0007669"/>
    <property type="project" value="InterPro"/>
</dbReference>
<accession>A0A4Q0VD12</accession>
<name>A0A4Q0VD12_CLOTA</name>
<feature type="active site" description="Proton acceptor" evidence="1">
    <location>
        <position position="597"/>
    </location>
</feature>
<keyword evidence="3" id="KW-0812">Transmembrane</keyword>
<gene>
    <name evidence="5" type="ORF">DP130_04185</name>
</gene>
<dbReference type="InterPro" id="IPR027268">
    <property type="entry name" value="Peptidase_M4/M1_CTD_sf"/>
</dbReference>
<reference evidence="5 6" key="1">
    <citation type="submission" date="2018-06" db="EMBL/GenBank/DDBJ databases">
        <title>Genome conservation of Clostridium tetani.</title>
        <authorList>
            <person name="Bruggemann H."/>
            <person name="Popoff M.R."/>
        </authorList>
    </citation>
    <scope>NUCLEOTIDE SEQUENCE [LARGE SCALE GENOMIC DNA]</scope>
    <source>
        <strain evidence="5 6">2017.061</strain>
    </source>
</reference>
<feature type="transmembrane region" description="Helical" evidence="3">
    <location>
        <begin position="253"/>
        <end position="271"/>
    </location>
</feature>
<keyword evidence="2" id="KW-0862">Zinc</keyword>
<dbReference type="InterPro" id="IPR034015">
    <property type="entry name" value="M1_LTA4H"/>
</dbReference>
<evidence type="ECO:0000256" key="2">
    <source>
        <dbReference type="PIRSR" id="PIRSR634015-3"/>
    </source>
</evidence>
<comment type="cofactor">
    <cofactor evidence="2">
        <name>Zn(2+)</name>
        <dbReference type="ChEBI" id="CHEBI:29105"/>
    </cofactor>
    <text evidence="2">Binds 1 zinc ion per subunit.</text>
</comment>
<feature type="active site" description="Proton donor" evidence="1">
    <location>
        <position position="688"/>
    </location>
</feature>
<evidence type="ECO:0000259" key="4">
    <source>
        <dbReference type="Pfam" id="PF01433"/>
    </source>
</evidence>
<protein>
    <recommendedName>
        <fullName evidence="4">Peptidase M1 membrane alanine aminopeptidase domain-containing protein</fullName>
    </recommendedName>
</protein>
<dbReference type="GO" id="GO:0008237">
    <property type="term" value="F:metallopeptidase activity"/>
    <property type="evidence" value="ECO:0007669"/>
    <property type="project" value="InterPro"/>
</dbReference>
<dbReference type="PANTHER" id="PTHR45726">
    <property type="entry name" value="LEUKOTRIENE A-4 HYDROLASE"/>
    <property type="match status" value="1"/>
</dbReference>
<dbReference type="EMBL" id="QMAP01000004">
    <property type="protein sequence ID" value="RXI49265.1"/>
    <property type="molecule type" value="Genomic_DNA"/>
</dbReference>
<feature type="transmembrane region" description="Helical" evidence="3">
    <location>
        <begin position="50"/>
        <end position="73"/>
    </location>
</feature>